<keyword evidence="2" id="KW-1185">Reference proteome</keyword>
<evidence type="ECO:0000313" key="2">
    <source>
        <dbReference type="Proteomes" id="UP000658225"/>
    </source>
</evidence>
<gene>
    <name evidence="1" type="ORF">H4683_001935</name>
</gene>
<organism evidence="1 2">
    <name type="scientific">Sporosarcina limicola</name>
    <dbReference type="NCBI Taxonomy" id="34101"/>
    <lineage>
        <taxon>Bacteria</taxon>
        <taxon>Bacillati</taxon>
        <taxon>Bacillota</taxon>
        <taxon>Bacilli</taxon>
        <taxon>Bacillales</taxon>
        <taxon>Caryophanaceae</taxon>
        <taxon>Sporosarcina</taxon>
    </lineage>
</organism>
<dbReference type="RefSeq" id="WP_192598612.1">
    <property type="nucleotide sequence ID" value="NZ_JADBEL010000009.1"/>
</dbReference>
<proteinExistence type="predicted"/>
<dbReference type="Gene3D" id="3.40.50.300">
    <property type="entry name" value="P-loop containing nucleotide triphosphate hydrolases"/>
    <property type="match status" value="1"/>
</dbReference>
<sequence length="1493" mass="174108">MIDFDFLRIRTFDGSKDGGFEELICQLAHLNKPQNGHGFIRKDGAGGDAGVECFWKLKDDTEHAWQAKYFTERLENNEWNQINGSVITALTKHPNLTKYYICVPRDFNDSRKNGPNGKPVTSSLDKWQQYVKEWTELAQSKNMNVEFIYWGRHELNMMLQTEETNYIGKAFYWFNEPMLSEEVFENITNKSRVAIGERFSDEYHVDLPISKKIDGLGLSQQWHSDINKQTKTLNSLLNQINELDRYKRTVIDKGVKWNEFKGRFMSFRKIYSVALDEQYVSNQFEIARIEIELLEQVATEFNDFCWDNIASNDEWKEIRSKFRKILDEITDINSFVFSINVQAYESKSAVILGEAGIGKSHLLCDIALKRLDENLPTVFLLGQKYSGGNPLNFLAEELDLKTVSYKQLLGALDAAGEAKGTRTLIIVDALNEGNYRLDWINHLTTFAMELKKYPHISLLLSCRETYEEAILPNSISEHIIKIPHEGFRGYEHRAAMKYLAQQGIDKPSMPIFSPEFSNPLFLKTCCKAIKTKNLSSFPKGLEGQTAIFDFYLESIEEIIRVKKGYFSGQKVVSKVVEAIVKQMYPNNMFGIEINEAWEMMKSIDPKPYFNDDLITLLTSEGLLALDIITDNNGVSKEVVRFTYERFSDYFIVESLMNNLDIENVESEFEEDGIIGRLIKDCYRYSGLIEALGVAFPEKLNREFIDFISKEDSKYKYIFDKSFTDVLLLRNKLSITDRSIKLLNKITGYGYFKESLEKLLALATEPGHPLNADFLHRNLKRFTMPERDHFWSTHIAISDYEEEENQPETITRTLINWSLDANLAEVEKERIRLLSYALLWMTTTSNRKVRDQVTKSLVRILCTEPSIVVDLLTEFDPIDDIYLKERLYAVTYGVVCNNEDIAVVKQIAETVYELQFVNGSPYPHLLLRDYARGVMENALYRNLIEEDKISKFRPPYKSEWPIENPVKSELENLVGEKYSSIMSSLMGLSGDFGNYTMSCIHDWSPTKLTEEQPEKAYQLHLKFVEKLPDDLKAEYLAEINARIESYSKERIVTIIDDIQEEFEAEEPWEFSFSTRNIDTPSNNWETLKEKINNVLSEEDKETFRWITGLGVTNRLAKFSRKWAQRWVCKRAYELGWKKDLFEDFEQTHSSNYGRGTSTIERIGKKYQWIAFYELLARMSDNLYWAGDFGEEDAYEGPWQLRKRDIDPTIWLRATKDSGWDEFGGVWWSTYIPVFSSDDSEKWVFDETRLPDFKELLKITNLAENKKWYVLRGFRKWTNKSESNEYKEELWYRVNACIVKKENVPNVLEKMKNQALFDPSIFSPLSSSHQGFLREYPWHPYYEFLDEWRNDEDNRILDIEHLVPTNEYEWETGERDKSIDQSISIYLPNSLLIKDLELVPTSGNFSAWKNSANDMVFLDPSEQEKGPSFALLNATILDNWLLKNDLQLIWFIGGEKQIYNSKGNVTKWLEFIYTITAINGKLNEQRFFKEGTSNN</sequence>
<accession>A0A927MKK6</accession>
<name>A0A927MKK6_9BACL</name>
<dbReference type="EMBL" id="JADBEL010000009">
    <property type="protein sequence ID" value="MBE1554857.1"/>
    <property type="molecule type" value="Genomic_DNA"/>
</dbReference>
<comment type="caution">
    <text evidence="1">The sequence shown here is derived from an EMBL/GenBank/DDBJ whole genome shotgun (WGS) entry which is preliminary data.</text>
</comment>
<dbReference type="Proteomes" id="UP000658225">
    <property type="component" value="Unassembled WGS sequence"/>
</dbReference>
<reference evidence="1" key="1">
    <citation type="submission" date="2020-10" db="EMBL/GenBank/DDBJ databases">
        <title>Genomic Encyclopedia of Type Strains, Phase IV (KMG-IV): sequencing the most valuable type-strain genomes for metagenomic binning, comparative biology and taxonomic classification.</title>
        <authorList>
            <person name="Goeker M."/>
        </authorList>
    </citation>
    <scope>NUCLEOTIDE SEQUENCE</scope>
    <source>
        <strain evidence="1">DSM 13886</strain>
    </source>
</reference>
<evidence type="ECO:0000313" key="1">
    <source>
        <dbReference type="EMBL" id="MBE1554857.1"/>
    </source>
</evidence>
<protein>
    <recommendedName>
        <fullName evidence="3">ATP-binding protein</fullName>
    </recommendedName>
</protein>
<evidence type="ECO:0008006" key="3">
    <source>
        <dbReference type="Google" id="ProtNLM"/>
    </source>
</evidence>
<dbReference type="InterPro" id="IPR027417">
    <property type="entry name" value="P-loop_NTPase"/>
</dbReference>